<accession>A0A9P8ADM5</accession>
<protein>
    <submittedName>
        <fullName evidence="2">Uncharacterized protein</fullName>
    </submittedName>
</protein>
<comment type="caution">
    <text evidence="2">The sequence shown here is derived from an EMBL/GenBank/DDBJ whole genome shotgun (WGS) entry which is preliminary data.</text>
</comment>
<organism evidence="2 3">
    <name type="scientific">Marasmius oreades</name>
    <name type="common">fairy-ring Marasmius</name>
    <dbReference type="NCBI Taxonomy" id="181124"/>
    <lineage>
        <taxon>Eukaryota</taxon>
        <taxon>Fungi</taxon>
        <taxon>Dikarya</taxon>
        <taxon>Basidiomycota</taxon>
        <taxon>Agaricomycotina</taxon>
        <taxon>Agaricomycetes</taxon>
        <taxon>Agaricomycetidae</taxon>
        <taxon>Agaricales</taxon>
        <taxon>Marasmiineae</taxon>
        <taxon>Marasmiaceae</taxon>
        <taxon>Marasmius</taxon>
    </lineage>
</organism>
<dbReference type="EMBL" id="CM032182">
    <property type="protein sequence ID" value="KAG7097470.1"/>
    <property type="molecule type" value="Genomic_DNA"/>
</dbReference>
<dbReference type="Proteomes" id="UP001049176">
    <property type="component" value="Chromosome 2"/>
</dbReference>
<dbReference type="GeneID" id="66073889"/>
<keyword evidence="3" id="KW-1185">Reference proteome</keyword>
<dbReference type="RefSeq" id="XP_043013940.1">
    <property type="nucleotide sequence ID" value="XM_043149336.1"/>
</dbReference>
<dbReference type="AlphaFoldDB" id="A0A9P8ADM5"/>
<sequence length="403" mass="45810">MVAAVRDLIEFSYLVRRHIISEDDILEIEGCVNRFHENREVFRECGIRPTGFSPLPRQHSLVHYSHLIRQFGAPNGLCSSITESKHIHAVKKPWRRSSRHKALGQMLMVNQRIDKLAAARVDFSARGMLSGSALSLPLAPSESGSLQQGGQQEEDSDISATDDTHLPDIMSEVLLSKTYVRNITRNIHHLGHKLHLTRLYELTRRYLYNRESPNDGNSHQVLLDHCPKFDSRVYVHHSARAMFYAPSDLCGIMGMHRERIRVTPSWRGGRPRRDCVFISSSYDNEAEGGGLLDNLLIARVFLFFSFKIGKVRHQCALVHWFSVDGDCPDPETGMWMATPDYSDAEKEMEVISVDSIFRAAHLIGCAGDTFLPVQGFDDTHSLDAFNLFYVNKYADYHAHEIAF</sequence>
<feature type="compositionally biased region" description="Low complexity" evidence="1">
    <location>
        <begin position="139"/>
        <end position="151"/>
    </location>
</feature>
<gene>
    <name evidence="2" type="ORF">E1B28_004813</name>
</gene>
<dbReference type="OrthoDB" id="3199698at2759"/>
<feature type="region of interest" description="Disordered" evidence="1">
    <location>
        <begin position="139"/>
        <end position="163"/>
    </location>
</feature>
<name>A0A9P8ADM5_9AGAR</name>
<reference evidence="2" key="1">
    <citation type="journal article" date="2021" name="Genome Biol. Evol.">
        <title>The assembled and annotated genome of the fairy-ring fungus Marasmius oreades.</title>
        <authorList>
            <person name="Hiltunen M."/>
            <person name="Ament-Velasquez S.L."/>
            <person name="Johannesson H."/>
        </authorList>
    </citation>
    <scope>NUCLEOTIDE SEQUENCE</scope>
    <source>
        <strain evidence="2">03SP1</strain>
    </source>
</reference>
<evidence type="ECO:0000313" key="3">
    <source>
        <dbReference type="Proteomes" id="UP001049176"/>
    </source>
</evidence>
<dbReference type="KEGG" id="more:E1B28_004813"/>
<evidence type="ECO:0000313" key="2">
    <source>
        <dbReference type="EMBL" id="KAG7097470.1"/>
    </source>
</evidence>
<evidence type="ECO:0000256" key="1">
    <source>
        <dbReference type="SAM" id="MobiDB-lite"/>
    </source>
</evidence>
<proteinExistence type="predicted"/>